<feature type="region of interest" description="Disordered" evidence="5">
    <location>
        <begin position="211"/>
        <end position="308"/>
    </location>
</feature>
<evidence type="ECO:0000256" key="3">
    <source>
        <dbReference type="ARBA" id="ARBA00022989"/>
    </source>
</evidence>
<dbReference type="AlphaFoldDB" id="A0AA40EQD7"/>
<dbReference type="InterPro" id="IPR011701">
    <property type="entry name" value="MFS"/>
</dbReference>
<feature type="transmembrane region" description="Helical" evidence="6">
    <location>
        <begin position="338"/>
        <end position="360"/>
    </location>
</feature>
<dbReference type="EMBL" id="JAUKUD010000005">
    <property type="protein sequence ID" value="KAK0743583.1"/>
    <property type="molecule type" value="Genomic_DNA"/>
</dbReference>
<dbReference type="PROSITE" id="PS51257">
    <property type="entry name" value="PROKAR_LIPOPROTEIN"/>
    <property type="match status" value="1"/>
</dbReference>
<feature type="transmembrane region" description="Helical" evidence="6">
    <location>
        <begin position="138"/>
        <end position="157"/>
    </location>
</feature>
<sequence>MLDKQLYRARMVSSVAATVISLACGTNYVYSAWAPQFADRLHLTTTQSNLIGIAGNLGMYSMGVPIGLFIDNRGPRPAVIVGSFLLGLGYLPIRTAYETSSGSVFLMCLCSFFVGAGGCMAFAAAVKTSALNWPHHRGTATAFPLAAFGLSAFFFSMSGKLIFPGNTSAFLLLLALGTFLLTFVGFFFLRVYPHTVYHSLPSDARSVMSGSQQLRRTLSEEDKTRRGLSRGAFPSAAEPGTSTPTTYTTPASLPAQVVEGAEAEPAESSTSGGAHADLETARPSHLSPEDIEDTTETSSLMSKSSSLPGDVLVQSSVDMERSHRVDIRGLRLLSDIEFWQLFAIMGILAGIGLMTINNIGHDVHALWKRYDSSVNESFLIQRQQMHVSILSVGSFVGRLLSGVGSDFLVKRLEASRVWCLVAASLVFFAAQMAALSVTNPHFLGLVSSLSGLGYGFLFGVFPSIVAETFGIHGLSQNWGFMTLSPAISGNIFNLFYGRVFDAHSIIGEDGDHTCFEGLDCYKNAYYVSLLACGLGLLTTLWTIRHQAVARKAEDSKTVAQD</sequence>
<organism evidence="7 8">
    <name type="scientific">Schizothecium vesticola</name>
    <dbReference type="NCBI Taxonomy" id="314040"/>
    <lineage>
        <taxon>Eukaryota</taxon>
        <taxon>Fungi</taxon>
        <taxon>Dikarya</taxon>
        <taxon>Ascomycota</taxon>
        <taxon>Pezizomycotina</taxon>
        <taxon>Sordariomycetes</taxon>
        <taxon>Sordariomycetidae</taxon>
        <taxon>Sordariales</taxon>
        <taxon>Schizotheciaceae</taxon>
        <taxon>Schizothecium</taxon>
    </lineage>
</organism>
<feature type="transmembrane region" description="Helical" evidence="6">
    <location>
        <begin position="169"/>
        <end position="189"/>
    </location>
</feature>
<evidence type="ECO:0000256" key="5">
    <source>
        <dbReference type="SAM" id="MobiDB-lite"/>
    </source>
</evidence>
<feature type="transmembrane region" description="Helical" evidence="6">
    <location>
        <begin position="50"/>
        <end position="70"/>
    </location>
</feature>
<proteinExistence type="predicted"/>
<dbReference type="Proteomes" id="UP001172155">
    <property type="component" value="Unassembled WGS sequence"/>
</dbReference>
<feature type="transmembrane region" description="Helical" evidence="6">
    <location>
        <begin position="525"/>
        <end position="543"/>
    </location>
</feature>
<protein>
    <submittedName>
        <fullName evidence="7">Major facilitator superfamily domain-containing protein</fullName>
    </submittedName>
</protein>
<dbReference type="InterPro" id="IPR036259">
    <property type="entry name" value="MFS_trans_sf"/>
</dbReference>
<dbReference type="GO" id="GO:0000329">
    <property type="term" value="C:fungal-type vacuole membrane"/>
    <property type="evidence" value="ECO:0007669"/>
    <property type="project" value="TreeGrafter"/>
</dbReference>
<feature type="transmembrane region" description="Helical" evidence="6">
    <location>
        <begin position="12"/>
        <end position="30"/>
    </location>
</feature>
<dbReference type="Pfam" id="PF07690">
    <property type="entry name" value="MFS_1"/>
    <property type="match status" value="1"/>
</dbReference>
<comment type="caution">
    <text evidence="7">The sequence shown here is derived from an EMBL/GenBank/DDBJ whole genome shotgun (WGS) entry which is preliminary data.</text>
</comment>
<gene>
    <name evidence="7" type="ORF">B0T18DRAFT_439426</name>
</gene>
<reference evidence="7" key="1">
    <citation type="submission" date="2023-06" db="EMBL/GenBank/DDBJ databases">
        <title>Genome-scale phylogeny and comparative genomics of the fungal order Sordariales.</title>
        <authorList>
            <consortium name="Lawrence Berkeley National Laboratory"/>
            <person name="Hensen N."/>
            <person name="Bonometti L."/>
            <person name="Westerberg I."/>
            <person name="Brannstrom I.O."/>
            <person name="Guillou S."/>
            <person name="Cros-Aarteil S."/>
            <person name="Calhoun S."/>
            <person name="Haridas S."/>
            <person name="Kuo A."/>
            <person name="Mondo S."/>
            <person name="Pangilinan J."/>
            <person name="Riley R."/>
            <person name="LaButti K."/>
            <person name="Andreopoulos B."/>
            <person name="Lipzen A."/>
            <person name="Chen C."/>
            <person name="Yanf M."/>
            <person name="Daum C."/>
            <person name="Ng V."/>
            <person name="Clum A."/>
            <person name="Steindorff A."/>
            <person name="Ohm R."/>
            <person name="Martin F."/>
            <person name="Silar P."/>
            <person name="Natvig D."/>
            <person name="Lalanne C."/>
            <person name="Gautier V."/>
            <person name="Ament-velasquez S.L."/>
            <person name="Kruys A."/>
            <person name="Hutchinson M.I."/>
            <person name="Powell A.J."/>
            <person name="Barry K."/>
            <person name="Miller A.N."/>
            <person name="Grigoriev I.V."/>
            <person name="Debuchy R."/>
            <person name="Gladieux P."/>
            <person name="Thoren M.H."/>
            <person name="Johannesson H."/>
        </authorList>
    </citation>
    <scope>NUCLEOTIDE SEQUENCE</scope>
    <source>
        <strain evidence="7">SMH3187-1</strain>
    </source>
</reference>
<evidence type="ECO:0000256" key="2">
    <source>
        <dbReference type="ARBA" id="ARBA00022692"/>
    </source>
</evidence>
<name>A0AA40EQD7_9PEZI</name>
<evidence type="ECO:0000256" key="1">
    <source>
        <dbReference type="ARBA" id="ARBA00004141"/>
    </source>
</evidence>
<keyword evidence="8" id="KW-1185">Reference proteome</keyword>
<feature type="transmembrane region" description="Helical" evidence="6">
    <location>
        <begin position="478"/>
        <end position="496"/>
    </location>
</feature>
<feature type="compositionally biased region" description="Low complexity" evidence="5">
    <location>
        <begin position="239"/>
        <end position="250"/>
    </location>
</feature>
<dbReference type="Gene3D" id="1.20.1250.20">
    <property type="entry name" value="MFS general substrate transporter like domains"/>
    <property type="match status" value="2"/>
</dbReference>
<evidence type="ECO:0000313" key="7">
    <source>
        <dbReference type="EMBL" id="KAK0743583.1"/>
    </source>
</evidence>
<evidence type="ECO:0000313" key="8">
    <source>
        <dbReference type="Proteomes" id="UP001172155"/>
    </source>
</evidence>
<feature type="transmembrane region" description="Helical" evidence="6">
    <location>
        <begin position="442"/>
        <end position="466"/>
    </location>
</feature>
<evidence type="ECO:0000256" key="4">
    <source>
        <dbReference type="ARBA" id="ARBA00023136"/>
    </source>
</evidence>
<dbReference type="PANTHER" id="PTHR21576:SF158">
    <property type="entry name" value="RIBOSOMAL RNA-PROCESSING PROTEIN 12-LIKE CONSERVED DOMAIN-CONTAINING PROTEIN"/>
    <property type="match status" value="1"/>
</dbReference>
<feature type="compositionally biased region" description="Low complexity" evidence="5">
    <location>
        <begin position="298"/>
        <end position="307"/>
    </location>
</feature>
<keyword evidence="3 6" id="KW-1133">Transmembrane helix</keyword>
<dbReference type="GO" id="GO:0022857">
    <property type="term" value="F:transmembrane transporter activity"/>
    <property type="evidence" value="ECO:0007669"/>
    <property type="project" value="InterPro"/>
</dbReference>
<dbReference type="SUPFAM" id="SSF103473">
    <property type="entry name" value="MFS general substrate transporter"/>
    <property type="match status" value="1"/>
</dbReference>
<feature type="transmembrane region" description="Helical" evidence="6">
    <location>
        <begin position="103"/>
        <end position="126"/>
    </location>
</feature>
<feature type="transmembrane region" description="Helical" evidence="6">
    <location>
        <begin position="417"/>
        <end position="436"/>
    </location>
</feature>
<comment type="subcellular location">
    <subcellularLocation>
        <location evidence="1">Membrane</location>
        <topology evidence="1">Multi-pass membrane protein</topology>
    </subcellularLocation>
</comment>
<accession>A0AA40EQD7</accession>
<evidence type="ECO:0000256" key="6">
    <source>
        <dbReference type="SAM" id="Phobius"/>
    </source>
</evidence>
<dbReference type="PANTHER" id="PTHR21576">
    <property type="entry name" value="UNCHARACTERIZED NODULIN-LIKE PROTEIN"/>
    <property type="match status" value="1"/>
</dbReference>
<keyword evidence="4 6" id="KW-0472">Membrane</keyword>
<keyword evidence="2 6" id="KW-0812">Transmembrane</keyword>